<dbReference type="Proteomes" id="UP000046155">
    <property type="component" value="Unassembled WGS sequence"/>
</dbReference>
<evidence type="ECO:0000256" key="9">
    <source>
        <dbReference type="ARBA" id="ARBA00038276"/>
    </source>
</evidence>
<evidence type="ECO:0000313" key="12">
    <source>
        <dbReference type="Proteomes" id="UP000046155"/>
    </source>
</evidence>
<dbReference type="InterPro" id="IPR002934">
    <property type="entry name" value="Polymerase_NTP_transf_dom"/>
</dbReference>
<dbReference type="SUPFAM" id="SSF81301">
    <property type="entry name" value="Nucleotidyltransferase"/>
    <property type="match status" value="1"/>
</dbReference>
<keyword evidence="4" id="KW-0548">Nucleotidyltransferase</keyword>
<keyword evidence="8" id="KW-0460">Magnesium</keyword>
<evidence type="ECO:0000256" key="1">
    <source>
        <dbReference type="ARBA" id="ARBA00001946"/>
    </source>
</evidence>
<gene>
    <name evidence="11" type="ORF">SSCH_1850004</name>
</gene>
<evidence type="ECO:0000256" key="3">
    <source>
        <dbReference type="ARBA" id="ARBA00022679"/>
    </source>
</evidence>
<organism evidence="11 12">
    <name type="scientific">Syntrophaceticus schinkii</name>
    <dbReference type="NCBI Taxonomy" id="499207"/>
    <lineage>
        <taxon>Bacteria</taxon>
        <taxon>Bacillati</taxon>
        <taxon>Bacillota</taxon>
        <taxon>Clostridia</taxon>
        <taxon>Thermoanaerobacterales</taxon>
        <taxon>Thermoanaerobacterales Family III. Incertae Sedis</taxon>
        <taxon>Syntrophaceticus</taxon>
    </lineage>
</organism>
<evidence type="ECO:0000313" key="11">
    <source>
        <dbReference type="EMBL" id="CEO88419.1"/>
    </source>
</evidence>
<proteinExistence type="inferred from homology"/>
<evidence type="ECO:0000256" key="8">
    <source>
        <dbReference type="ARBA" id="ARBA00022842"/>
    </source>
</evidence>
<evidence type="ECO:0000256" key="4">
    <source>
        <dbReference type="ARBA" id="ARBA00022695"/>
    </source>
</evidence>
<dbReference type="Gene3D" id="3.30.460.10">
    <property type="entry name" value="Beta Polymerase, domain 2"/>
    <property type="match status" value="1"/>
</dbReference>
<evidence type="ECO:0000256" key="7">
    <source>
        <dbReference type="ARBA" id="ARBA00022840"/>
    </source>
</evidence>
<keyword evidence="3" id="KW-0808">Transferase</keyword>
<dbReference type="PANTHER" id="PTHR33571:SF14">
    <property type="entry name" value="PROTEIN ADENYLYLTRANSFERASE MJ0435-RELATED"/>
    <property type="match status" value="1"/>
</dbReference>
<dbReference type="AlphaFoldDB" id="A0A0B7MCZ3"/>
<dbReference type="InterPro" id="IPR052038">
    <property type="entry name" value="Type-VII_TA_antitoxin"/>
</dbReference>
<comment type="cofactor">
    <cofactor evidence="1">
        <name>Mg(2+)</name>
        <dbReference type="ChEBI" id="CHEBI:18420"/>
    </cofactor>
</comment>
<evidence type="ECO:0000256" key="5">
    <source>
        <dbReference type="ARBA" id="ARBA00022723"/>
    </source>
</evidence>
<dbReference type="OrthoDB" id="90159at2"/>
<keyword evidence="5" id="KW-0479">Metal-binding</keyword>
<keyword evidence="6" id="KW-0547">Nucleotide-binding</keyword>
<dbReference type="GO" id="GO:0046872">
    <property type="term" value="F:metal ion binding"/>
    <property type="evidence" value="ECO:0007669"/>
    <property type="project" value="UniProtKB-KW"/>
</dbReference>
<keyword evidence="12" id="KW-1185">Reference proteome</keyword>
<dbReference type="GO" id="GO:0005524">
    <property type="term" value="F:ATP binding"/>
    <property type="evidence" value="ECO:0007669"/>
    <property type="project" value="UniProtKB-KW"/>
</dbReference>
<protein>
    <recommendedName>
        <fullName evidence="10">Polymerase nucleotidyl transferase domain-containing protein</fullName>
    </recommendedName>
</protein>
<sequence>MSELELFLTSLRDNKPLLQEQYGVNTLGVFGSFVRGDQDKNSDVDILVEFNEPIGLLKFVALKYQLCEILGKDVDLVLKTVLKPKIGERILEEVIYI</sequence>
<dbReference type="PANTHER" id="PTHR33571">
    <property type="entry name" value="SSL8005 PROTEIN"/>
    <property type="match status" value="1"/>
</dbReference>
<accession>A0A0B7MCZ3</accession>
<dbReference type="EMBL" id="CDRZ01000096">
    <property type="protein sequence ID" value="CEO88419.1"/>
    <property type="molecule type" value="Genomic_DNA"/>
</dbReference>
<dbReference type="GO" id="GO:0016779">
    <property type="term" value="F:nucleotidyltransferase activity"/>
    <property type="evidence" value="ECO:0007669"/>
    <property type="project" value="UniProtKB-KW"/>
</dbReference>
<dbReference type="CDD" id="cd05403">
    <property type="entry name" value="NT_KNTase_like"/>
    <property type="match status" value="1"/>
</dbReference>
<dbReference type="Pfam" id="PF01909">
    <property type="entry name" value="NTP_transf_2"/>
    <property type="match status" value="1"/>
</dbReference>
<name>A0A0B7MCZ3_9FIRM</name>
<keyword evidence="7" id="KW-0067">ATP-binding</keyword>
<comment type="similarity">
    <text evidence="9">Belongs to the MntA antitoxin family.</text>
</comment>
<evidence type="ECO:0000259" key="10">
    <source>
        <dbReference type="Pfam" id="PF01909"/>
    </source>
</evidence>
<evidence type="ECO:0000256" key="6">
    <source>
        <dbReference type="ARBA" id="ARBA00022741"/>
    </source>
</evidence>
<dbReference type="InterPro" id="IPR043519">
    <property type="entry name" value="NT_sf"/>
</dbReference>
<keyword evidence="2" id="KW-1277">Toxin-antitoxin system</keyword>
<evidence type="ECO:0000256" key="2">
    <source>
        <dbReference type="ARBA" id="ARBA00022649"/>
    </source>
</evidence>
<feature type="domain" description="Polymerase nucleotidyl transferase" evidence="10">
    <location>
        <begin position="18"/>
        <end position="97"/>
    </location>
</feature>
<reference evidence="12" key="1">
    <citation type="submission" date="2015-01" db="EMBL/GenBank/DDBJ databases">
        <authorList>
            <person name="Manzoor Shahid"/>
            <person name="Zubair Saima"/>
        </authorList>
    </citation>
    <scope>NUCLEOTIDE SEQUENCE [LARGE SCALE GENOMIC DNA]</scope>
    <source>
        <strain evidence="12">Sp3</strain>
    </source>
</reference>